<dbReference type="EMBL" id="CP136137">
    <property type="protein sequence ID" value="WYY08227.1"/>
    <property type="molecule type" value="Genomic_DNA"/>
</dbReference>
<keyword evidence="1" id="KW-0812">Transmembrane</keyword>
<dbReference type="RefSeq" id="WP_157086055.1">
    <property type="nucleotide sequence ID" value="NZ_CP136137.1"/>
</dbReference>
<name>A0ABZ2U3M7_9ACTN</name>
<keyword evidence="3" id="KW-1185">Reference proteome</keyword>
<evidence type="ECO:0000313" key="2">
    <source>
        <dbReference type="EMBL" id="WYY08227.1"/>
    </source>
</evidence>
<accession>A0ABZ2U3M7</accession>
<keyword evidence="1" id="KW-1133">Transmembrane helix</keyword>
<keyword evidence="1" id="KW-0472">Membrane</keyword>
<gene>
    <name evidence="2" type="ORF">RVF87_03865</name>
</gene>
<dbReference type="Proteomes" id="UP001479933">
    <property type="component" value="Chromosome"/>
</dbReference>
<proteinExistence type="predicted"/>
<feature type="transmembrane region" description="Helical" evidence="1">
    <location>
        <begin position="135"/>
        <end position="156"/>
    </location>
</feature>
<reference evidence="2 3" key="1">
    <citation type="journal article" date="2023" name="Virus Evol.">
        <title>Computational host range prediction-The good, the bad, and the ugly.</title>
        <authorList>
            <person name="Howell A.A."/>
            <person name="Versoza C.J."/>
            <person name="Pfeifer S.P."/>
        </authorList>
    </citation>
    <scope>NUCLEOTIDE SEQUENCE [LARGE SCALE GENOMIC DNA]</scope>
    <source>
        <strain evidence="2 3">1610/1b</strain>
    </source>
</reference>
<evidence type="ECO:0000256" key="1">
    <source>
        <dbReference type="SAM" id="Phobius"/>
    </source>
</evidence>
<feature type="transmembrane region" description="Helical" evidence="1">
    <location>
        <begin position="97"/>
        <end position="115"/>
    </location>
</feature>
<evidence type="ECO:0000313" key="3">
    <source>
        <dbReference type="Proteomes" id="UP001479933"/>
    </source>
</evidence>
<organism evidence="2 3">
    <name type="scientific">Gordonia hydrophobica</name>
    <dbReference type="NCBI Taxonomy" id="40516"/>
    <lineage>
        <taxon>Bacteria</taxon>
        <taxon>Bacillati</taxon>
        <taxon>Actinomycetota</taxon>
        <taxon>Actinomycetes</taxon>
        <taxon>Mycobacteriales</taxon>
        <taxon>Gordoniaceae</taxon>
        <taxon>Gordonia</taxon>
    </lineage>
</organism>
<protein>
    <submittedName>
        <fullName evidence="2">Uncharacterized protein</fullName>
    </submittedName>
</protein>
<sequence length="364" mass="40120">MVQTDDEAGVRVAGREIAMICPHCNQMILRRERVDSKCAKCGRVFALEPKELPIALHDVRVRKLAEKLRGPEGYVYTYTQMRYAAVRNRIETSLESDWRITFIVTAGVIVFITFVPTLPLTIGLGGAFGLSAGSAVAWVLGTGFTLAVLSMIVNWLRKPGMVRNHRIVVGMSDEEFAARIGARWRAVYRADLPGGVNERTAALVQSPTPRAAVLCADRSVLVCLSWNAIAQSRELMFAAQPQEIPPQIPVLVIHDASPLGLRQWDEARRVFGARAVDVGLSARTALDGERFIWLREPQLSDEAEAALPSYLTDDERRWLATGWWSPVAAIPPGRLITTVDRAIGDLDPVTAAARRTGFLTWPAA</sequence>